<comment type="caution">
    <text evidence="2">The sequence shown here is derived from an EMBL/GenBank/DDBJ whole genome shotgun (WGS) entry which is preliminary data.</text>
</comment>
<sequence>MSELWERALPGLLVLERSIFRKLSEVIGITRELAEAVDREDQVSVRMLLTGRHRPLLELQELNAALELKRCDLSGEDEAAFDRLLKQSGPPRSEAEREAAEQIAQNRRALEQLAELDRHVNEKLCRDKSFYRKR</sequence>
<reference evidence="2" key="1">
    <citation type="submission" date="2019-08" db="EMBL/GenBank/DDBJ databases">
        <authorList>
            <person name="Kucharzyk K."/>
            <person name="Murdoch R.W."/>
            <person name="Higgins S."/>
            <person name="Loffler F."/>
        </authorList>
    </citation>
    <scope>NUCLEOTIDE SEQUENCE</scope>
</reference>
<evidence type="ECO:0000313" key="2">
    <source>
        <dbReference type="EMBL" id="MPM11969.1"/>
    </source>
</evidence>
<keyword evidence="1" id="KW-0175">Coiled coil</keyword>
<name>A0A644X7B8_9ZZZZ</name>
<protein>
    <submittedName>
        <fullName evidence="2">Uncharacterized protein</fullName>
    </submittedName>
</protein>
<organism evidence="2">
    <name type="scientific">bioreactor metagenome</name>
    <dbReference type="NCBI Taxonomy" id="1076179"/>
    <lineage>
        <taxon>unclassified sequences</taxon>
        <taxon>metagenomes</taxon>
        <taxon>ecological metagenomes</taxon>
    </lineage>
</organism>
<accession>A0A644X7B8</accession>
<feature type="coiled-coil region" evidence="1">
    <location>
        <begin position="92"/>
        <end position="119"/>
    </location>
</feature>
<gene>
    <name evidence="2" type="ORF">SDC9_58320</name>
</gene>
<proteinExistence type="predicted"/>
<evidence type="ECO:0000256" key="1">
    <source>
        <dbReference type="SAM" id="Coils"/>
    </source>
</evidence>
<dbReference type="AlphaFoldDB" id="A0A644X7B8"/>
<dbReference type="EMBL" id="VSSQ01001904">
    <property type="protein sequence ID" value="MPM11969.1"/>
    <property type="molecule type" value="Genomic_DNA"/>
</dbReference>